<sequence>MAEKKLAMAERGQRGLIMKTLDRCRPPAWRRPAEGCFSVYVGAARQRFVVRTASVNHPLFRPLLEEAEEAFGYAAAGPLQLPCDAAVFARVLEQIEEEMAASGDVAARRCGLAARGHSGYRLLVPSGRSVLAGRS</sequence>
<reference evidence="2" key="1">
    <citation type="submission" date="2015-04" db="UniProtKB">
        <authorList>
            <consortium name="EnsemblPlants"/>
        </authorList>
    </citation>
    <scope>IDENTIFICATION</scope>
</reference>
<reference evidence="2" key="2">
    <citation type="submission" date="2018-05" db="EMBL/GenBank/DDBJ databases">
        <title>OpunRS2 (Oryza punctata Reference Sequence Version 2).</title>
        <authorList>
            <person name="Zhang J."/>
            <person name="Kudrna D."/>
            <person name="Lee S."/>
            <person name="Talag J."/>
            <person name="Welchert J."/>
            <person name="Wing R.A."/>
        </authorList>
    </citation>
    <scope>NUCLEOTIDE SEQUENCE [LARGE SCALE GENOMIC DNA]</scope>
</reference>
<dbReference type="OMA" id="CEVEQDA"/>
<dbReference type="PANTHER" id="PTHR31374">
    <property type="entry name" value="AUXIN-INDUCED PROTEIN-LIKE-RELATED"/>
    <property type="match status" value="1"/>
</dbReference>
<name>A0A0E0M353_ORYPU</name>
<dbReference type="PANTHER" id="PTHR31374:SF431">
    <property type="entry name" value="OS02G0305950 PROTEIN"/>
    <property type="match status" value="1"/>
</dbReference>
<protein>
    <submittedName>
        <fullName evidence="2">Uncharacterized protein</fullName>
    </submittedName>
</protein>
<evidence type="ECO:0000313" key="2">
    <source>
        <dbReference type="EnsemblPlants" id="OPUNC09G14210.1"/>
    </source>
</evidence>
<dbReference type="eggNOG" id="ENOG502S1RZ">
    <property type="taxonomic scope" value="Eukaryota"/>
</dbReference>
<accession>A0A0E0M353</accession>
<dbReference type="EnsemblPlants" id="OPUNC09G14210.1">
    <property type="protein sequence ID" value="OPUNC09G14210.1"/>
    <property type="gene ID" value="OPUNC09G14210"/>
</dbReference>
<dbReference type="AlphaFoldDB" id="A0A0E0M353"/>
<dbReference type="InterPro" id="IPR003676">
    <property type="entry name" value="SAUR_fam"/>
</dbReference>
<dbReference type="GO" id="GO:0009733">
    <property type="term" value="P:response to auxin"/>
    <property type="evidence" value="ECO:0007669"/>
    <property type="project" value="InterPro"/>
</dbReference>
<keyword evidence="3" id="KW-1185">Reference proteome</keyword>
<dbReference type="STRING" id="4537.A0A0E0M353"/>
<evidence type="ECO:0000313" key="3">
    <source>
        <dbReference type="Proteomes" id="UP000026962"/>
    </source>
</evidence>
<evidence type="ECO:0000256" key="1">
    <source>
        <dbReference type="ARBA" id="ARBA00006974"/>
    </source>
</evidence>
<dbReference type="Pfam" id="PF02519">
    <property type="entry name" value="Auxin_inducible"/>
    <property type="match status" value="1"/>
</dbReference>
<dbReference type="HOGENOM" id="CLU_098106_5_1_1"/>
<dbReference type="Gramene" id="OPUNC09G14210.1">
    <property type="protein sequence ID" value="OPUNC09G14210.1"/>
    <property type="gene ID" value="OPUNC09G14210"/>
</dbReference>
<proteinExistence type="inferred from homology"/>
<comment type="similarity">
    <text evidence="1">Belongs to the ARG7 family.</text>
</comment>
<organism evidence="2">
    <name type="scientific">Oryza punctata</name>
    <name type="common">Red rice</name>
    <dbReference type="NCBI Taxonomy" id="4537"/>
    <lineage>
        <taxon>Eukaryota</taxon>
        <taxon>Viridiplantae</taxon>
        <taxon>Streptophyta</taxon>
        <taxon>Embryophyta</taxon>
        <taxon>Tracheophyta</taxon>
        <taxon>Spermatophyta</taxon>
        <taxon>Magnoliopsida</taxon>
        <taxon>Liliopsida</taxon>
        <taxon>Poales</taxon>
        <taxon>Poaceae</taxon>
        <taxon>BOP clade</taxon>
        <taxon>Oryzoideae</taxon>
        <taxon>Oryzeae</taxon>
        <taxon>Oryzinae</taxon>
        <taxon>Oryza</taxon>
    </lineage>
</organism>
<dbReference type="Proteomes" id="UP000026962">
    <property type="component" value="Chromosome 9"/>
</dbReference>